<keyword evidence="2" id="KW-1185">Reference proteome</keyword>
<proteinExistence type="predicted"/>
<accession>A0A1L8CK83</accession>
<dbReference type="PANTHER" id="PTHR42896:SF2">
    <property type="entry name" value="CBBY-LIKE PROTEIN"/>
    <property type="match status" value="1"/>
</dbReference>
<name>A0A1L8CK83_9PROT</name>
<evidence type="ECO:0000313" key="2">
    <source>
        <dbReference type="Proteomes" id="UP000231632"/>
    </source>
</evidence>
<dbReference type="NCBIfam" id="TIGR01509">
    <property type="entry name" value="HAD-SF-IA-v3"/>
    <property type="match status" value="1"/>
</dbReference>
<protein>
    <submittedName>
        <fullName evidence="1">Phosphorylated carbohydrates phosphatase</fullName>
    </submittedName>
</protein>
<dbReference type="Gene3D" id="1.10.150.240">
    <property type="entry name" value="Putative phosphatase, domain 2"/>
    <property type="match status" value="1"/>
</dbReference>
<dbReference type="SFLD" id="SFLDG01129">
    <property type="entry name" value="C1.5:_HAD__Beta-PGM__Phosphata"/>
    <property type="match status" value="1"/>
</dbReference>
<reference evidence="1 2" key="1">
    <citation type="journal article" date="2017" name="Arch. Microbiol.">
        <title>Mariprofundus micogutta sp. nov., a novel iron-oxidizing zetaproteobacterium isolated from a deep-sea hydrothermal field at the Bayonnaise knoll of the Izu-Ogasawara arc, and a description of Mariprofundales ord. nov. and Zetaproteobacteria classis nov.</title>
        <authorList>
            <person name="Makita H."/>
            <person name="Tanaka E."/>
            <person name="Mitsunobu S."/>
            <person name="Miyazaki M."/>
            <person name="Nunoura T."/>
            <person name="Uematsu K."/>
            <person name="Takaki Y."/>
            <person name="Nishi S."/>
            <person name="Shimamura S."/>
            <person name="Takai K."/>
        </authorList>
    </citation>
    <scope>NUCLEOTIDE SEQUENCE [LARGE SCALE GENOMIC DNA]</scope>
    <source>
        <strain evidence="1 2">ET2</strain>
    </source>
</reference>
<dbReference type="STRING" id="1921010.MMIC_P0247"/>
<dbReference type="EMBL" id="BDFD01000002">
    <property type="protein sequence ID" value="GAV19313.1"/>
    <property type="molecule type" value="Genomic_DNA"/>
</dbReference>
<dbReference type="Pfam" id="PF00702">
    <property type="entry name" value="Hydrolase"/>
    <property type="match status" value="1"/>
</dbReference>
<evidence type="ECO:0000313" key="1">
    <source>
        <dbReference type="EMBL" id="GAV19313.1"/>
    </source>
</evidence>
<dbReference type="InterPro" id="IPR044999">
    <property type="entry name" value="CbbY-like"/>
</dbReference>
<sequence length="251" mass="27809">MAELKCILWDVDGTLADTEKDGHRVAFNMAFDEAGHAREWDVPTYGELLEVTGGKERIKFDIERGDMHEMPYEEIAGLHARKTEHYQNLIAEGRIPLRPGVRRLLEEAYAAGITLGVATTTTPSALDALIEHSLGKEWFDRFAVLAAGDIVEAKKPAPDIYTYAMQQLGVNPENTIALEDSENGWRSAHAAGLKCVVTVNDYTREHDFSGADLVVSELGEPDSDAVDVIQDLHTIDVHHVKLSHLKAIMHD</sequence>
<dbReference type="InterPro" id="IPR023214">
    <property type="entry name" value="HAD_sf"/>
</dbReference>
<dbReference type="RefSeq" id="WP_072658517.1">
    <property type="nucleotide sequence ID" value="NZ_BDFD01000002.1"/>
</dbReference>
<organism evidence="1 2">
    <name type="scientific">Mariprofundus micogutta</name>
    <dbReference type="NCBI Taxonomy" id="1921010"/>
    <lineage>
        <taxon>Bacteria</taxon>
        <taxon>Pseudomonadati</taxon>
        <taxon>Pseudomonadota</taxon>
        <taxon>Candidatius Mariprofundia</taxon>
        <taxon>Mariprofundales</taxon>
        <taxon>Mariprofundaceae</taxon>
        <taxon>Mariprofundus</taxon>
    </lineage>
</organism>
<comment type="caution">
    <text evidence="1">The sequence shown here is derived from an EMBL/GenBank/DDBJ whole genome shotgun (WGS) entry which is preliminary data.</text>
</comment>
<dbReference type="InterPro" id="IPR036412">
    <property type="entry name" value="HAD-like_sf"/>
</dbReference>
<gene>
    <name evidence="1" type="ORF">MMIC_P0247</name>
</gene>
<dbReference type="GO" id="GO:0016787">
    <property type="term" value="F:hydrolase activity"/>
    <property type="evidence" value="ECO:0007669"/>
    <property type="project" value="InterPro"/>
</dbReference>
<dbReference type="AlphaFoldDB" id="A0A1L8CK83"/>
<dbReference type="SFLD" id="SFLDS00003">
    <property type="entry name" value="Haloacid_Dehalogenase"/>
    <property type="match status" value="1"/>
</dbReference>
<dbReference type="PANTHER" id="PTHR42896">
    <property type="entry name" value="XYLULOSE-1,5-BISPHOSPHATE (XUBP) PHOSPHATASE"/>
    <property type="match status" value="1"/>
</dbReference>
<dbReference type="InterPro" id="IPR023198">
    <property type="entry name" value="PGP-like_dom2"/>
</dbReference>
<dbReference type="OrthoDB" id="5293434at2"/>
<dbReference type="Gene3D" id="3.40.50.1000">
    <property type="entry name" value="HAD superfamily/HAD-like"/>
    <property type="match status" value="1"/>
</dbReference>
<dbReference type="SUPFAM" id="SSF56784">
    <property type="entry name" value="HAD-like"/>
    <property type="match status" value="1"/>
</dbReference>
<dbReference type="Proteomes" id="UP000231632">
    <property type="component" value="Unassembled WGS sequence"/>
</dbReference>
<dbReference type="InterPro" id="IPR006439">
    <property type="entry name" value="HAD-SF_hydro_IA"/>
</dbReference>
<dbReference type="PRINTS" id="PR00413">
    <property type="entry name" value="HADHALOGNASE"/>
</dbReference>